<evidence type="ECO:0008006" key="4">
    <source>
        <dbReference type="Google" id="ProtNLM"/>
    </source>
</evidence>
<reference evidence="2" key="2">
    <citation type="submission" date="2020-09" db="EMBL/GenBank/DDBJ databases">
        <authorList>
            <person name="Sun Q."/>
            <person name="Ohkuma M."/>
        </authorList>
    </citation>
    <scope>NUCLEOTIDE SEQUENCE</scope>
    <source>
        <strain evidence="2">JCM 19831</strain>
    </source>
</reference>
<dbReference type="Gene3D" id="1.10.287.1060">
    <property type="entry name" value="ESAT-6-like"/>
    <property type="match status" value="1"/>
</dbReference>
<dbReference type="RefSeq" id="WP_190254901.1">
    <property type="nucleotide sequence ID" value="NZ_BMPI01000048.1"/>
</dbReference>
<protein>
    <recommendedName>
        <fullName evidence="4">ESAT-6-like protein</fullName>
    </recommendedName>
</protein>
<dbReference type="EMBL" id="BMPI01000048">
    <property type="protein sequence ID" value="GGM63382.1"/>
    <property type="molecule type" value="Genomic_DNA"/>
</dbReference>
<dbReference type="InterPro" id="IPR036689">
    <property type="entry name" value="ESAT-6-like_sf"/>
</dbReference>
<dbReference type="SUPFAM" id="SSF140453">
    <property type="entry name" value="EsxAB dimer-like"/>
    <property type="match status" value="1"/>
</dbReference>
<evidence type="ECO:0000313" key="3">
    <source>
        <dbReference type="Proteomes" id="UP000642070"/>
    </source>
</evidence>
<dbReference type="AlphaFoldDB" id="A0A917U7N2"/>
<dbReference type="Proteomes" id="UP000642070">
    <property type="component" value="Unassembled WGS sequence"/>
</dbReference>
<organism evidence="2 3">
    <name type="scientific">Dactylosporangium sucinum</name>
    <dbReference type="NCBI Taxonomy" id="1424081"/>
    <lineage>
        <taxon>Bacteria</taxon>
        <taxon>Bacillati</taxon>
        <taxon>Actinomycetota</taxon>
        <taxon>Actinomycetes</taxon>
        <taxon>Micromonosporales</taxon>
        <taxon>Micromonosporaceae</taxon>
        <taxon>Dactylosporangium</taxon>
    </lineage>
</organism>
<gene>
    <name evidence="2" type="ORF">GCM10007977_076200</name>
</gene>
<evidence type="ECO:0000256" key="1">
    <source>
        <dbReference type="SAM" id="MobiDB-lite"/>
    </source>
</evidence>
<proteinExistence type="predicted"/>
<sequence>MTTPLGNSVDEYTITQTLNAFETTMANVNAAIQAVEAVGSSVPWTGVAANKYRTSLSDWINGVQTVKNGLEQLRSSMTQHLSISSNAEDESAQHAQWYA</sequence>
<reference evidence="2" key="1">
    <citation type="journal article" date="2014" name="Int. J. Syst. Evol. Microbiol.">
        <title>Complete genome sequence of Corynebacterium casei LMG S-19264T (=DSM 44701T), isolated from a smear-ripened cheese.</title>
        <authorList>
            <consortium name="US DOE Joint Genome Institute (JGI-PGF)"/>
            <person name="Walter F."/>
            <person name="Albersmeier A."/>
            <person name="Kalinowski J."/>
            <person name="Ruckert C."/>
        </authorList>
    </citation>
    <scope>NUCLEOTIDE SEQUENCE</scope>
    <source>
        <strain evidence="2">JCM 19831</strain>
    </source>
</reference>
<feature type="region of interest" description="Disordered" evidence="1">
    <location>
        <begin position="80"/>
        <end position="99"/>
    </location>
</feature>
<evidence type="ECO:0000313" key="2">
    <source>
        <dbReference type="EMBL" id="GGM63382.1"/>
    </source>
</evidence>
<name>A0A917U7N2_9ACTN</name>
<comment type="caution">
    <text evidence="2">The sequence shown here is derived from an EMBL/GenBank/DDBJ whole genome shotgun (WGS) entry which is preliminary data.</text>
</comment>
<keyword evidence="3" id="KW-1185">Reference proteome</keyword>
<accession>A0A917U7N2</accession>